<sequence>MDFQNEFYLADAMELLRPQRLDNNVFFGPLNTLTQVEFLRENNIRFFIGIGVSTERLAKICNENAMLRGSMNEVIMINFDSGVVAGQRCNSFDSESITTDFQRFNTSQLQNLISYLVNDKRSSSSHSSGNPNDDRCLTPLPEQSDISNLLYGDISHYYGSSVFSDVNVEKFKAFNDLITLFKAYDPTNKVLVFSNDGNDEDLVTLLVSSVLKANPSTKIFEALQYVKSLRAALSNIKDEKIIWCSGLLNYYECVRANELNWGRVGDQRKTLIDFQNNHQSKNRKRDESTMKSIEPVLALGTHKILVGGNSKRSRCD</sequence>
<dbReference type="InParanoid" id="A7TPJ7"/>
<dbReference type="EMBL" id="DS480444">
    <property type="protein sequence ID" value="EDO15789.1"/>
    <property type="molecule type" value="Genomic_DNA"/>
</dbReference>
<evidence type="ECO:0000313" key="1">
    <source>
        <dbReference type="EMBL" id="EDO15789.1"/>
    </source>
</evidence>
<evidence type="ECO:0000313" key="2">
    <source>
        <dbReference type="Proteomes" id="UP000000267"/>
    </source>
</evidence>
<reference evidence="1 2" key="1">
    <citation type="journal article" date="2007" name="Proc. Natl. Acad. Sci. U.S.A.">
        <title>Independent sorting-out of thousands of duplicated gene pairs in two yeast species descended from a whole-genome duplication.</title>
        <authorList>
            <person name="Scannell D.R."/>
            <person name="Frank A.C."/>
            <person name="Conant G.C."/>
            <person name="Byrne K.P."/>
            <person name="Woolfit M."/>
            <person name="Wolfe K.H."/>
        </authorList>
    </citation>
    <scope>NUCLEOTIDE SEQUENCE [LARGE SCALE GENOMIC DNA]</scope>
    <source>
        <strain evidence="2">ATCC 22028 / DSM 70294 / BCRC 21397 / CBS 2163 / NBRC 10782 / NRRL Y-8283 / UCD 57-17</strain>
    </source>
</reference>
<organism evidence="2">
    <name type="scientific">Vanderwaltozyma polyspora (strain ATCC 22028 / DSM 70294 / BCRC 21397 / CBS 2163 / NBRC 10782 / NRRL Y-8283 / UCD 57-17)</name>
    <name type="common">Kluyveromyces polysporus</name>
    <dbReference type="NCBI Taxonomy" id="436907"/>
    <lineage>
        <taxon>Eukaryota</taxon>
        <taxon>Fungi</taxon>
        <taxon>Dikarya</taxon>
        <taxon>Ascomycota</taxon>
        <taxon>Saccharomycotina</taxon>
        <taxon>Saccharomycetes</taxon>
        <taxon>Saccharomycetales</taxon>
        <taxon>Saccharomycetaceae</taxon>
        <taxon>Vanderwaltozyma</taxon>
    </lineage>
</organism>
<accession>A7TPJ7</accession>
<name>A7TPJ7_VANPO</name>
<dbReference type="HOGENOM" id="CLU_071381_0_0_1"/>
<protein>
    <submittedName>
        <fullName evidence="1">Uncharacterized protein</fullName>
    </submittedName>
</protein>
<dbReference type="OrthoDB" id="4069549at2759"/>
<dbReference type="GeneID" id="5543913"/>
<dbReference type="FunCoup" id="A7TPJ7">
    <property type="interactions" value="104"/>
</dbReference>
<keyword evidence="2" id="KW-1185">Reference proteome</keyword>
<dbReference type="RefSeq" id="XP_001643647.1">
    <property type="nucleotide sequence ID" value="XM_001643597.1"/>
</dbReference>
<dbReference type="AlphaFoldDB" id="A7TPJ7"/>
<gene>
    <name evidence="1" type="ORF">Kpol_1040p2</name>
</gene>
<proteinExistence type="predicted"/>
<dbReference type="eggNOG" id="ENOG502S3NH">
    <property type="taxonomic scope" value="Eukaryota"/>
</dbReference>
<dbReference type="OMA" id="DVIMINF"/>
<dbReference type="KEGG" id="vpo:Kpol_1040p2"/>
<dbReference type="PhylomeDB" id="A7TPJ7"/>
<dbReference type="Proteomes" id="UP000000267">
    <property type="component" value="Unassembled WGS sequence"/>
</dbReference>